<dbReference type="EMBL" id="JAAALK010000283">
    <property type="protein sequence ID" value="KAG8070875.1"/>
    <property type="molecule type" value="Genomic_DNA"/>
</dbReference>
<evidence type="ECO:0000313" key="3">
    <source>
        <dbReference type="Proteomes" id="UP000729402"/>
    </source>
</evidence>
<feature type="compositionally biased region" description="Basic and acidic residues" evidence="1">
    <location>
        <begin position="1"/>
        <end position="10"/>
    </location>
</feature>
<comment type="caution">
    <text evidence="2">The sequence shown here is derived from an EMBL/GenBank/DDBJ whole genome shotgun (WGS) entry which is preliminary data.</text>
</comment>
<dbReference type="Proteomes" id="UP000729402">
    <property type="component" value="Unassembled WGS sequence"/>
</dbReference>
<name>A0A8J5VKS0_ZIZPA</name>
<keyword evidence="3" id="KW-1185">Reference proteome</keyword>
<evidence type="ECO:0000256" key="1">
    <source>
        <dbReference type="SAM" id="MobiDB-lite"/>
    </source>
</evidence>
<organism evidence="2 3">
    <name type="scientific">Zizania palustris</name>
    <name type="common">Northern wild rice</name>
    <dbReference type="NCBI Taxonomy" id="103762"/>
    <lineage>
        <taxon>Eukaryota</taxon>
        <taxon>Viridiplantae</taxon>
        <taxon>Streptophyta</taxon>
        <taxon>Embryophyta</taxon>
        <taxon>Tracheophyta</taxon>
        <taxon>Spermatophyta</taxon>
        <taxon>Magnoliopsida</taxon>
        <taxon>Liliopsida</taxon>
        <taxon>Poales</taxon>
        <taxon>Poaceae</taxon>
        <taxon>BOP clade</taxon>
        <taxon>Oryzoideae</taxon>
        <taxon>Oryzeae</taxon>
        <taxon>Zizaniinae</taxon>
        <taxon>Zizania</taxon>
    </lineage>
</organism>
<dbReference type="AlphaFoldDB" id="A0A8J5VKS0"/>
<protein>
    <submittedName>
        <fullName evidence="2">Uncharacterized protein</fullName>
    </submittedName>
</protein>
<reference evidence="2" key="2">
    <citation type="submission" date="2021-02" db="EMBL/GenBank/DDBJ databases">
        <authorList>
            <person name="Kimball J.A."/>
            <person name="Haas M.W."/>
            <person name="Macchietto M."/>
            <person name="Kono T."/>
            <person name="Duquette J."/>
            <person name="Shao M."/>
        </authorList>
    </citation>
    <scope>NUCLEOTIDE SEQUENCE</scope>
    <source>
        <tissue evidence="2">Fresh leaf tissue</tissue>
    </source>
</reference>
<proteinExistence type="predicted"/>
<accession>A0A8J5VKS0</accession>
<evidence type="ECO:0000313" key="2">
    <source>
        <dbReference type="EMBL" id="KAG8070875.1"/>
    </source>
</evidence>
<sequence>MNGHAEEEAKSSQLYRTRRIRTTDSGGAGEDKNPEYLSAKCNGGDCESFHTTSGRQHGRGLVAPIAKCSSQKQGCRLQKTKQIDNKPMEVCSWKVWHDHFHADQKKISYLPHKGPALSSLEGSELYILLTCSRSILQPPASVVGLPTAFHSFNFSRRVLADAGTPNCNELMNPTKRRIGGYECAVWLRVWTVDLSAQMSNDRRRHFGVDRGLNTRKISKPELNLRIGP</sequence>
<reference evidence="2" key="1">
    <citation type="journal article" date="2021" name="bioRxiv">
        <title>Whole Genome Assembly and Annotation of Northern Wild Rice, Zizania palustris L., Supports a Whole Genome Duplication in the Zizania Genus.</title>
        <authorList>
            <person name="Haas M."/>
            <person name="Kono T."/>
            <person name="Macchietto M."/>
            <person name="Millas R."/>
            <person name="McGilp L."/>
            <person name="Shao M."/>
            <person name="Duquette J."/>
            <person name="Hirsch C.N."/>
            <person name="Kimball J."/>
        </authorList>
    </citation>
    <scope>NUCLEOTIDE SEQUENCE</scope>
    <source>
        <tissue evidence="2">Fresh leaf tissue</tissue>
    </source>
</reference>
<feature type="region of interest" description="Disordered" evidence="1">
    <location>
        <begin position="1"/>
        <end position="34"/>
    </location>
</feature>
<gene>
    <name evidence="2" type="ORF">GUJ93_ZPchr0006g42107</name>
</gene>